<dbReference type="STRING" id="420953.SAMN05192543_106401"/>
<proteinExistence type="predicted"/>
<dbReference type="RefSeq" id="WP_091015658.1">
    <property type="nucleotide sequence ID" value="NZ_CP041743.1"/>
</dbReference>
<name>A0A1I3QI99_9BURK</name>
<feature type="domain" description="NmrA-like" evidence="1">
    <location>
        <begin position="3"/>
        <end position="239"/>
    </location>
</feature>
<dbReference type="PANTHER" id="PTHR43162:SF1">
    <property type="entry name" value="PRESTALK A DIFFERENTIATION PROTEIN A"/>
    <property type="match status" value="1"/>
</dbReference>
<dbReference type="InterPro" id="IPR036291">
    <property type="entry name" value="NAD(P)-bd_dom_sf"/>
</dbReference>
<dbReference type="PANTHER" id="PTHR43162">
    <property type="match status" value="1"/>
</dbReference>
<dbReference type="Gene3D" id="3.40.50.720">
    <property type="entry name" value="NAD(P)-binding Rossmann-like Domain"/>
    <property type="match status" value="1"/>
</dbReference>
<evidence type="ECO:0000259" key="1">
    <source>
        <dbReference type="Pfam" id="PF05368"/>
    </source>
</evidence>
<dbReference type="OrthoDB" id="9777801at2"/>
<evidence type="ECO:0000313" key="2">
    <source>
        <dbReference type="EMBL" id="SFJ33904.1"/>
    </source>
</evidence>
<sequence>MFAITGITGKVGGIVARSLLAKGLPVRAIVRDAEKGKPWADLGCEVAIAEIEDSDALASAFKGTDGVFFMTPPNYNPEPGFPQTQRNCVSVKRAIEIARPGKIVFLSTVGAHVSEPNLLNNSSMTEEMLRSVDIPVCMLRAAWFMENAAWDVEDARSGVLSSFLQPLDHPIPMVAAKDIGHTAAGLLTESWSGHRIVELEGPGRYSANDIAAGFSAALGSAVRVRAVPRDTWEALFKSQGMSYPMPRIRMIDGFNEGWIDFEGGNAIERRFGTIALDTVLRELIS</sequence>
<reference evidence="2 3" key="1">
    <citation type="submission" date="2016-10" db="EMBL/GenBank/DDBJ databases">
        <authorList>
            <person name="de Groot N.N."/>
        </authorList>
    </citation>
    <scope>NUCLEOTIDE SEQUENCE [LARGE SCALE GENOMIC DNA]</scope>
    <source>
        <strain evidence="2 3">LMG 23650</strain>
    </source>
</reference>
<dbReference type="AlphaFoldDB" id="A0A1I3QI99"/>
<evidence type="ECO:0000313" key="3">
    <source>
        <dbReference type="Proteomes" id="UP000199548"/>
    </source>
</evidence>
<dbReference type="InterPro" id="IPR008030">
    <property type="entry name" value="NmrA-like"/>
</dbReference>
<organism evidence="2 3">
    <name type="scientific">Paraburkholderia megapolitana</name>
    <dbReference type="NCBI Taxonomy" id="420953"/>
    <lineage>
        <taxon>Bacteria</taxon>
        <taxon>Pseudomonadati</taxon>
        <taxon>Pseudomonadota</taxon>
        <taxon>Betaproteobacteria</taxon>
        <taxon>Burkholderiales</taxon>
        <taxon>Burkholderiaceae</taxon>
        <taxon>Paraburkholderia</taxon>
    </lineage>
</organism>
<dbReference type="SUPFAM" id="SSF51735">
    <property type="entry name" value="NAD(P)-binding Rossmann-fold domains"/>
    <property type="match status" value="1"/>
</dbReference>
<dbReference type="Pfam" id="PF05368">
    <property type="entry name" value="NmrA"/>
    <property type="match status" value="1"/>
</dbReference>
<dbReference type="Gene3D" id="3.90.25.10">
    <property type="entry name" value="UDP-galactose 4-epimerase, domain 1"/>
    <property type="match status" value="1"/>
</dbReference>
<dbReference type="Proteomes" id="UP000199548">
    <property type="component" value="Unassembled WGS sequence"/>
</dbReference>
<protein>
    <submittedName>
        <fullName evidence="2">Uncharacterized conserved protein YbjT, contains NAD(P)-binding and DUF2867 domains</fullName>
    </submittedName>
</protein>
<accession>A0A1I3QI99</accession>
<keyword evidence="3" id="KW-1185">Reference proteome</keyword>
<gene>
    <name evidence="2" type="ORF">SAMN05192543_106401</name>
</gene>
<dbReference type="EMBL" id="FOQU01000006">
    <property type="protein sequence ID" value="SFJ33904.1"/>
    <property type="molecule type" value="Genomic_DNA"/>
</dbReference>
<dbReference type="InterPro" id="IPR051604">
    <property type="entry name" value="Ergot_Alk_Oxidoreductase"/>
</dbReference>